<feature type="region of interest" description="Disordered" evidence="1">
    <location>
        <begin position="295"/>
        <end position="327"/>
    </location>
</feature>
<sequence>MTKDGAIFSKGKVKGEVNFPPFERFDEDILREVQKFQIYPLGNIQEYAQHIPYNSEKKTFLEKTGRESFEVFKYVFKVPGDDKEYVVMWDYNVGLVRITPFFKCCKYSKTTPAKMLNMNPGLKEITHSITGGALVAQGYWMPYSCALAVCTTFCSHIAGALIPIFGPTFPSLCVPPEAPEHGRMIIDSQTVHEATAEAEAFRVQYSSFPASRSSTHDSYSPIHSSDRERERLYSDPNMRRTPPNLSRRLRVRRAFGGDSAYGLMTDTDFDANASESSGDGYFLSPVTPVSANSMISTSHAQSQSLSQPHLHGHGHNHGQGQSQHTVQLAQPTKIMTRWHAHNLSSHASNSTINISPHHQVHHAHTYKGANPLLSAIPRSTGLDIAMSGTWRAGPSKRRVEEVDADDEYDGETASIATDDKGSADGKGVGSTNGGGSDREMEDVGGVEKKAAWLLMKLSVKDGEAGAEMYGGKDRSGDRSCGGGVRMGGAMGGFEGPRIKRRRATSM</sequence>
<evidence type="ECO:0000256" key="1">
    <source>
        <dbReference type="SAM" id="MobiDB-lite"/>
    </source>
</evidence>
<protein>
    <recommendedName>
        <fullName evidence="2">HTH APSES-type domain-containing protein</fullName>
    </recommendedName>
</protein>
<feature type="region of interest" description="Disordered" evidence="1">
    <location>
        <begin position="210"/>
        <end position="244"/>
    </location>
</feature>
<name>A0A8H7T6S5_9HELO</name>
<feature type="region of interest" description="Disordered" evidence="1">
    <location>
        <begin position="469"/>
        <end position="506"/>
    </location>
</feature>
<dbReference type="PANTHER" id="PTHR43828:SF5">
    <property type="entry name" value="TRANSCRIPTIONAL REPRESSOR XBP1"/>
    <property type="match status" value="1"/>
</dbReference>
<proteinExistence type="predicted"/>
<dbReference type="GO" id="GO:0000981">
    <property type="term" value="F:DNA-binding transcription factor activity, RNA polymerase II-specific"/>
    <property type="evidence" value="ECO:0007669"/>
    <property type="project" value="UniProtKB-ARBA"/>
</dbReference>
<evidence type="ECO:0000313" key="3">
    <source>
        <dbReference type="EMBL" id="KAG4413492.1"/>
    </source>
</evidence>
<feature type="compositionally biased region" description="Polar residues" evidence="1">
    <location>
        <begin position="295"/>
        <end position="306"/>
    </location>
</feature>
<dbReference type="EMBL" id="JAFJYH010000311">
    <property type="protein sequence ID" value="KAG4413492.1"/>
    <property type="molecule type" value="Genomic_DNA"/>
</dbReference>
<feature type="compositionally biased region" description="Gly residues" evidence="1">
    <location>
        <begin position="424"/>
        <end position="435"/>
    </location>
</feature>
<dbReference type="PANTHER" id="PTHR43828">
    <property type="entry name" value="ASPARAGINASE"/>
    <property type="match status" value="1"/>
</dbReference>
<dbReference type="OrthoDB" id="5562739at2759"/>
<dbReference type="InterPro" id="IPR036887">
    <property type="entry name" value="HTH_APSES_sf"/>
</dbReference>
<dbReference type="InterPro" id="IPR051642">
    <property type="entry name" value="SWI6-like"/>
</dbReference>
<organism evidence="3 4">
    <name type="scientific">Cadophora malorum</name>
    <dbReference type="NCBI Taxonomy" id="108018"/>
    <lineage>
        <taxon>Eukaryota</taxon>
        <taxon>Fungi</taxon>
        <taxon>Dikarya</taxon>
        <taxon>Ascomycota</taxon>
        <taxon>Pezizomycotina</taxon>
        <taxon>Leotiomycetes</taxon>
        <taxon>Helotiales</taxon>
        <taxon>Ploettnerulaceae</taxon>
        <taxon>Cadophora</taxon>
    </lineage>
</organism>
<accession>A0A8H7T6S5</accession>
<dbReference type="PROSITE" id="PS51299">
    <property type="entry name" value="HTH_APSES"/>
    <property type="match status" value="1"/>
</dbReference>
<comment type="caution">
    <text evidence="3">The sequence shown here is derived from an EMBL/GenBank/DDBJ whole genome shotgun (WGS) entry which is preliminary data.</text>
</comment>
<evidence type="ECO:0000259" key="2">
    <source>
        <dbReference type="PROSITE" id="PS51299"/>
    </source>
</evidence>
<evidence type="ECO:0000313" key="4">
    <source>
        <dbReference type="Proteomes" id="UP000664132"/>
    </source>
</evidence>
<dbReference type="GO" id="GO:0003677">
    <property type="term" value="F:DNA binding"/>
    <property type="evidence" value="ECO:0007669"/>
    <property type="project" value="InterPro"/>
</dbReference>
<dbReference type="AlphaFoldDB" id="A0A8H7T6S5"/>
<feature type="compositionally biased region" description="Gly residues" evidence="1">
    <location>
        <begin position="479"/>
        <end position="494"/>
    </location>
</feature>
<dbReference type="InterPro" id="IPR003163">
    <property type="entry name" value="Tscrpt_reg_HTH_APSES-type"/>
</dbReference>
<feature type="compositionally biased region" description="Polar residues" evidence="1">
    <location>
        <begin position="210"/>
        <end position="223"/>
    </location>
</feature>
<feature type="domain" description="HTH APSES-type" evidence="2">
    <location>
        <begin position="58"/>
        <end position="176"/>
    </location>
</feature>
<dbReference type="GO" id="GO:0033309">
    <property type="term" value="C:SBF transcription complex"/>
    <property type="evidence" value="ECO:0007669"/>
    <property type="project" value="TreeGrafter"/>
</dbReference>
<feature type="region of interest" description="Disordered" evidence="1">
    <location>
        <begin position="386"/>
        <end position="442"/>
    </location>
</feature>
<gene>
    <name evidence="3" type="ORF">IFR04_013357</name>
</gene>
<dbReference type="Proteomes" id="UP000664132">
    <property type="component" value="Unassembled WGS sequence"/>
</dbReference>
<dbReference type="SUPFAM" id="SSF54616">
    <property type="entry name" value="DNA-binding domain of Mlu1-box binding protein MBP1"/>
    <property type="match status" value="1"/>
</dbReference>
<reference evidence="3" key="1">
    <citation type="submission" date="2021-02" db="EMBL/GenBank/DDBJ databases">
        <title>Genome sequence Cadophora malorum strain M34.</title>
        <authorList>
            <person name="Stefanovic E."/>
            <person name="Vu D."/>
            <person name="Scully C."/>
            <person name="Dijksterhuis J."/>
            <person name="Roader J."/>
            <person name="Houbraken J."/>
        </authorList>
    </citation>
    <scope>NUCLEOTIDE SEQUENCE</scope>
    <source>
        <strain evidence="3">M34</strain>
    </source>
</reference>
<dbReference type="Gene3D" id="3.10.260.10">
    <property type="entry name" value="Transcription regulator HTH, APSES-type DNA-binding domain"/>
    <property type="match status" value="1"/>
</dbReference>
<keyword evidence="4" id="KW-1185">Reference proteome</keyword>
<feature type="compositionally biased region" description="Basic and acidic residues" evidence="1">
    <location>
        <begin position="224"/>
        <end position="233"/>
    </location>
</feature>
<dbReference type="GO" id="GO:0030907">
    <property type="term" value="C:MBF transcription complex"/>
    <property type="evidence" value="ECO:0007669"/>
    <property type="project" value="TreeGrafter"/>
</dbReference>